<dbReference type="AlphaFoldDB" id="A0A7S4GL57"/>
<feature type="compositionally biased region" description="Polar residues" evidence="2">
    <location>
        <begin position="103"/>
        <end position="114"/>
    </location>
</feature>
<feature type="coiled-coil region" evidence="1">
    <location>
        <begin position="410"/>
        <end position="462"/>
    </location>
</feature>
<evidence type="ECO:0000256" key="2">
    <source>
        <dbReference type="SAM" id="MobiDB-lite"/>
    </source>
</evidence>
<feature type="region of interest" description="Disordered" evidence="2">
    <location>
        <begin position="101"/>
        <end position="126"/>
    </location>
</feature>
<accession>A0A7S4GL57</accession>
<dbReference type="EMBL" id="HBJB01000426">
    <property type="protein sequence ID" value="CAE0840236.1"/>
    <property type="molecule type" value="Transcribed_RNA"/>
</dbReference>
<feature type="region of interest" description="Disordered" evidence="2">
    <location>
        <begin position="620"/>
        <end position="640"/>
    </location>
</feature>
<gene>
    <name evidence="3" type="ORF">OMAR00294_LOCUS362</name>
</gene>
<organism evidence="3">
    <name type="scientific">Oxyrrhis marina</name>
    <name type="common">Dinoflagellate</name>
    <dbReference type="NCBI Taxonomy" id="2969"/>
    <lineage>
        <taxon>Eukaryota</taxon>
        <taxon>Sar</taxon>
        <taxon>Alveolata</taxon>
        <taxon>Dinophyceae</taxon>
        <taxon>Oxyrrhinales</taxon>
        <taxon>Oxyrrhinaceae</taxon>
        <taxon>Oxyrrhis</taxon>
    </lineage>
</organism>
<feature type="region of interest" description="Disordered" evidence="2">
    <location>
        <begin position="267"/>
        <end position="290"/>
    </location>
</feature>
<evidence type="ECO:0000256" key="1">
    <source>
        <dbReference type="SAM" id="Coils"/>
    </source>
</evidence>
<sequence length="698" mass="76932">MRTYLGFSAVAVCSAVHTASSPVTRVVTLLNELKAKIESDGKAEQKVYDKFACWCEKTTGRKAKDIADAKEHIEDLSVEIKKRKGQLGSLSAELAQLKKDISSNKASQKEATSLRNKEHESYSQTKNEMEEAIGALEKAINSLSGAGMNTGSLISKQSRMMDVAADLRGALEMAPRGIVSSEQVATVRGFLNNPGAFTQTASKVGGVDSYAPASNEIVGILKDMFDTFTSNLETASATEAENLKVFEDLMAAKNKELTDLQSTLDKKEAENAEATTVEADSQQDREDTSAQLEADEKFFDDTKASCREKANDWATRTRLRTEELAGIEKAVEILNSPEAQAAFSGATSTFVQIRAVPKQLADVRTRAFNALKKVSRHNPTMALLAAEVGSQTGWHFEKVLTQIDKMVASIRKEEKEDVAAKENCDEMESKAKEKKADLQKEIDGYSNDINKLQTRRSETETAISDTDSDIDAQKAMMQQALEDRNAEHEKFVAALKDDEAAVALLGQAMEALAAYEKNNKEALSLLGKKEEPEYTIDEDKAPDASFSSGGSHSTESKGIVGIIEMIKQDLENEIKQEKQKEADDQAEYDQQLKDDRATLKALETRKVDLEEEVAELDEKIAATSSDKKNTQNDKKAAQDTLDKLKPSCDWVAQTFDKRRANRRIELEQLMEAKAVLAGATEEGIDVEDGRENFLQKRK</sequence>
<name>A0A7S4GL57_OXYMA</name>
<keyword evidence="1" id="KW-0175">Coiled coil</keyword>
<reference evidence="3" key="1">
    <citation type="submission" date="2021-01" db="EMBL/GenBank/DDBJ databases">
        <authorList>
            <person name="Corre E."/>
            <person name="Pelletier E."/>
            <person name="Niang G."/>
            <person name="Scheremetjew M."/>
            <person name="Finn R."/>
            <person name="Kale V."/>
            <person name="Holt S."/>
            <person name="Cochrane G."/>
            <person name="Meng A."/>
            <person name="Brown T."/>
            <person name="Cohen L."/>
        </authorList>
    </citation>
    <scope>NUCLEOTIDE SEQUENCE</scope>
    <source>
        <strain evidence="3">LB1974</strain>
    </source>
</reference>
<protein>
    <submittedName>
        <fullName evidence="3">Uncharacterized protein</fullName>
    </submittedName>
</protein>
<feature type="compositionally biased region" description="Low complexity" evidence="2">
    <location>
        <begin position="545"/>
        <end position="558"/>
    </location>
</feature>
<proteinExistence type="predicted"/>
<evidence type="ECO:0000313" key="3">
    <source>
        <dbReference type="EMBL" id="CAE0840236.1"/>
    </source>
</evidence>
<dbReference type="Gene3D" id="1.10.287.1490">
    <property type="match status" value="1"/>
</dbReference>
<feature type="region of interest" description="Disordered" evidence="2">
    <location>
        <begin position="534"/>
        <end position="558"/>
    </location>
</feature>